<organism evidence="1 2">
    <name type="scientific">Roridomyces roridus</name>
    <dbReference type="NCBI Taxonomy" id="1738132"/>
    <lineage>
        <taxon>Eukaryota</taxon>
        <taxon>Fungi</taxon>
        <taxon>Dikarya</taxon>
        <taxon>Basidiomycota</taxon>
        <taxon>Agaricomycotina</taxon>
        <taxon>Agaricomycetes</taxon>
        <taxon>Agaricomycetidae</taxon>
        <taxon>Agaricales</taxon>
        <taxon>Marasmiineae</taxon>
        <taxon>Mycenaceae</taxon>
        <taxon>Roridomyces</taxon>
    </lineage>
</organism>
<gene>
    <name evidence="1" type="ORF">FB45DRAFT_943135</name>
</gene>
<evidence type="ECO:0000313" key="2">
    <source>
        <dbReference type="Proteomes" id="UP001221142"/>
    </source>
</evidence>
<protein>
    <submittedName>
        <fullName evidence="1">Uncharacterized protein</fullName>
    </submittedName>
</protein>
<proteinExistence type="predicted"/>
<name>A0AAD7B4K9_9AGAR</name>
<reference evidence="1" key="1">
    <citation type="submission" date="2023-03" db="EMBL/GenBank/DDBJ databases">
        <title>Massive genome expansion in bonnet fungi (Mycena s.s.) driven by repeated elements and novel gene families across ecological guilds.</title>
        <authorList>
            <consortium name="Lawrence Berkeley National Laboratory"/>
            <person name="Harder C.B."/>
            <person name="Miyauchi S."/>
            <person name="Viragh M."/>
            <person name="Kuo A."/>
            <person name="Thoen E."/>
            <person name="Andreopoulos B."/>
            <person name="Lu D."/>
            <person name="Skrede I."/>
            <person name="Drula E."/>
            <person name="Henrissat B."/>
            <person name="Morin E."/>
            <person name="Kohler A."/>
            <person name="Barry K."/>
            <person name="LaButti K."/>
            <person name="Morin E."/>
            <person name="Salamov A."/>
            <person name="Lipzen A."/>
            <person name="Mereny Z."/>
            <person name="Hegedus B."/>
            <person name="Baldrian P."/>
            <person name="Stursova M."/>
            <person name="Weitz H."/>
            <person name="Taylor A."/>
            <person name="Grigoriev I.V."/>
            <person name="Nagy L.G."/>
            <person name="Martin F."/>
            <person name="Kauserud H."/>
        </authorList>
    </citation>
    <scope>NUCLEOTIDE SEQUENCE</scope>
    <source>
        <strain evidence="1">9284</strain>
    </source>
</reference>
<comment type="caution">
    <text evidence="1">The sequence shown here is derived from an EMBL/GenBank/DDBJ whole genome shotgun (WGS) entry which is preliminary data.</text>
</comment>
<dbReference type="AlphaFoldDB" id="A0AAD7B4K9"/>
<dbReference type="EMBL" id="JARKIF010000037">
    <property type="protein sequence ID" value="KAJ7609871.1"/>
    <property type="molecule type" value="Genomic_DNA"/>
</dbReference>
<dbReference type="Proteomes" id="UP001221142">
    <property type="component" value="Unassembled WGS sequence"/>
</dbReference>
<sequence length="77" mass="8189">MTPTTTIALASVCHIRALGLPRIGLLLAALFGLHSPQALSSAGLLPRPIYCLLWANAFAAPRRLVGLESVRWISVLA</sequence>
<keyword evidence="2" id="KW-1185">Reference proteome</keyword>
<accession>A0AAD7B4K9</accession>
<evidence type="ECO:0000313" key="1">
    <source>
        <dbReference type="EMBL" id="KAJ7609871.1"/>
    </source>
</evidence>
<feature type="non-terminal residue" evidence="1">
    <location>
        <position position="77"/>
    </location>
</feature>